<organism evidence="3 6">
    <name type="scientific">Caldibacillus thermoamylovorans</name>
    <dbReference type="NCBI Taxonomy" id="35841"/>
    <lineage>
        <taxon>Bacteria</taxon>
        <taxon>Bacillati</taxon>
        <taxon>Bacillota</taxon>
        <taxon>Bacilli</taxon>
        <taxon>Bacillales</taxon>
        <taxon>Bacillaceae</taxon>
        <taxon>Caldibacillus</taxon>
    </lineage>
</organism>
<evidence type="ECO:0000313" key="4">
    <source>
        <dbReference type="EMBL" id="KIO72862.1"/>
    </source>
</evidence>
<evidence type="ECO:0000313" key="5">
    <source>
        <dbReference type="Proteomes" id="UP000032076"/>
    </source>
</evidence>
<name>A0A090IVQ3_9BACI</name>
<evidence type="ECO:0000313" key="3">
    <source>
        <dbReference type="EMBL" id="CEE01767.1"/>
    </source>
</evidence>
<keyword evidence="1" id="KW-0472">Membrane</keyword>
<dbReference type="eggNOG" id="COG4633">
    <property type="taxonomic scope" value="Bacteria"/>
</dbReference>
<dbReference type="InterPro" id="IPR028096">
    <property type="entry name" value="EfeO_Cupredoxin"/>
</dbReference>
<dbReference type="InterPro" id="IPR008972">
    <property type="entry name" value="Cupredoxin"/>
</dbReference>
<gene>
    <name evidence="4" type="ORF">B4167_2638</name>
    <name evidence="3" type="ORF">BT1A1_1945</name>
</gene>
<evidence type="ECO:0000313" key="6">
    <source>
        <dbReference type="Proteomes" id="UP000040576"/>
    </source>
</evidence>
<evidence type="ECO:0000256" key="1">
    <source>
        <dbReference type="SAM" id="Phobius"/>
    </source>
</evidence>
<sequence length="150" mass="16978">MSHFSVIHGKRIRKIFLVGIFIISAFIWYSFQAKMISATETANENIREIHMVTGEFTTKTADGKEIEAYRFDPGTIFLKKGEKALLKIYGVNGNEHPFIIEGTDIQGTVEKGKETVVPLQFENEGTYRLVCISHLDYTKNGPMIAYIVVN</sequence>
<dbReference type="Proteomes" id="UP000040576">
    <property type="component" value="Unassembled WGS sequence"/>
</dbReference>
<proteinExistence type="predicted"/>
<dbReference type="Gene3D" id="2.60.40.420">
    <property type="entry name" value="Cupredoxins - blue copper proteins"/>
    <property type="match status" value="1"/>
</dbReference>
<reference evidence="4 5" key="2">
    <citation type="submission" date="2015-01" db="EMBL/GenBank/DDBJ databases">
        <title>Draft Genome Sequences of Four Bacillus thermoamylovorans Strains, Isolated From Food Products.</title>
        <authorList>
            <person name="Krawcyk A.O."/>
            <person name="Berendsen E.M."/>
            <person name="Eijlander R.T."/>
            <person name="de Jong A."/>
            <person name="Wells-Bennik M."/>
            <person name="Kuipers O.P."/>
        </authorList>
    </citation>
    <scope>NUCLEOTIDE SEQUENCE [LARGE SCALE GENOMIC DNA]</scope>
    <source>
        <strain evidence="4 5">B4167</strain>
    </source>
</reference>
<dbReference type="SUPFAM" id="SSF49503">
    <property type="entry name" value="Cupredoxins"/>
    <property type="match status" value="1"/>
</dbReference>
<protein>
    <recommendedName>
        <fullName evidence="2">EfeO-type cupredoxin-like domain-containing protein</fullName>
    </recommendedName>
</protein>
<dbReference type="KEGG" id="bthv:CQJ30_10440"/>
<dbReference type="STRING" id="35841.B4167_2638"/>
<dbReference type="OrthoDB" id="9773354at2"/>
<feature type="transmembrane region" description="Helical" evidence="1">
    <location>
        <begin position="12"/>
        <end position="31"/>
    </location>
</feature>
<dbReference type="EMBL" id="JXLU01000080">
    <property type="protein sequence ID" value="KIO72862.1"/>
    <property type="molecule type" value="Genomic_DNA"/>
</dbReference>
<keyword evidence="1" id="KW-0812">Transmembrane</keyword>
<dbReference type="Pfam" id="PF13473">
    <property type="entry name" value="Cupredoxin_1"/>
    <property type="match status" value="1"/>
</dbReference>
<keyword evidence="1" id="KW-1133">Transmembrane helix</keyword>
<dbReference type="Proteomes" id="UP000032076">
    <property type="component" value="Unassembled WGS sequence"/>
</dbReference>
<dbReference type="PATRIC" id="fig|35841.6.peg.289"/>
<reference evidence="3 6" key="1">
    <citation type="submission" date="2014-07" db="EMBL/GenBank/DDBJ databases">
        <authorList>
            <person name="Wibberg Daniel"/>
        </authorList>
    </citation>
    <scope>NUCLEOTIDE SEQUENCE [LARGE SCALE GENOMIC DNA]</scope>
</reference>
<dbReference type="RefSeq" id="WP_043988581.1">
    <property type="nucleotide sequence ID" value="NZ_CCRF01000061.1"/>
</dbReference>
<keyword evidence="6" id="KW-1185">Reference proteome</keyword>
<feature type="domain" description="EfeO-type cupredoxin-like" evidence="2">
    <location>
        <begin position="49"/>
        <end position="136"/>
    </location>
</feature>
<dbReference type="EMBL" id="CCRF01000061">
    <property type="protein sequence ID" value="CEE01767.1"/>
    <property type="molecule type" value="Genomic_DNA"/>
</dbReference>
<dbReference type="AlphaFoldDB" id="A0A090IVQ3"/>
<evidence type="ECO:0000259" key="2">
    <source>
        <dbReference type="Pfam" id="PF13473"/>
    </source>
</evidence>
<accession>A0A090IVQ3</accession>